<dbReference type="AlphaFoldDB" id="A0A0C3FIG9"/>
<dbReference type="Gene3D" id="3.30.1540.10">
    <property type="entry name" value="formyl-coa transferase, domain 3"/>
    <property type="match status" value="1"/>
</dbReference>
<reference evidence="1 2" key="1">
    <citation type="submission" date="2014-04" db="EMBL/GenBank/DDBJ databases">
        <authorList>
            <consortium name="DOE Joint Genome Institute"/>
            <person name="Kuo A."/>
            <person name="Tarkka M."/>
            <person name="Buscot F."/>
            <person name="Kohler A."/>
            <person name="Nagy L.G."/>
            <person name="Floudas D."/>
            <person name="Copeland A."/>
            <person name="Barry K.W."/>
            <person name="Cichocki N."/>
            <person name="Veneault-Fourrey C."/>
            <person name="LaButti K."/>
            <person name="Lindquist E.A."/>
            <person name="Lipzen A."/>
            <person name="Lundell T."/>
            <person name="Morin E."/>
            <person name="Murat C."/>
            <person name="Sun H."/>
            <person name="Tunlid A."/>
            <person name="Henrissat B."/>
            <person name="Grigoriev I.V."/>
            <person name="Hibbett D.S."/>
            <person name="Martin F."/>
            <person name="Nordberg H.P."/>
            <person name="Cantor M.N."/>
            <person name="Hua S.X."/>
        </authorList>
    </citation>
    <scope>NUCLEOTIDE SEQUENCE [LARGE SCALE GENOMIC DNA]</scope>
    <source>
        <strain evidence="1 2">F 1598</strain>
    </source>
</reference>
<reference evidence="2" key="2">
    <citation type="submission" date="2015-01" db="EMBL/GenBank/DDBJ databases">
        <title>Evolutionary Origins and Diversification of the Mycorrhizal Mutualists.</title>
        <authorList>
            <consortium name="DOE Joint Genome Institute"/>
            <consortium name="Mycorrhizal Genomics Consortium"/>
            <person name="Kohler A."/>
            <person name="Kuo A."/>
            <person name="Nagy L.G."/>
            <person name="Floudas D."/>
            <person name="Copeland A."/>
            <person name="Barry K.W."/>
            <person name="Cichocki N."/>
            <person name="Veneault-Fourrey C."/>
            <person name="LaButti K."/>
            <person name="Lindquist E.A."/>
            <person name="Lipzen A."/>
            <person name="Lundell T."/>
            <person name="Morin E."/>
            <person name="Murat C."/>
            <person name="Riley R."/>
            <person name="Ohm R."/>
            <person name="Sun H."/>
            <person name="Tunlid A."/>
            <person name="Henrissat B."/>
            <person name="Grigoriev I.V."/>
            <person name="Hibbett D.S."/>
            <person name="Martin F."/>
        </authorList>
    </citation>
    <scope>NUCLEOTIDE SEQUENCE [LARGE SCALE GENOMIC DNA]</scope>
    <source>
        <strain evidence="2">F 1598</strain>
    </source>
</reference>
<dbReference type="SUPFAM" id="SSF89796">
    <property type="entry name" value="CoA-transferase family III (CaiB/BaiF)"/>
    <property type="match status" value="1"/>
</dbReference>
<protein>
    <submittedName>
        <fullName evidence="1">Uncharacterized protein</fullName>
    </submittedName>
</protein>
<proteinExistence type="predicted"/>
<dbReference type="STRING" id="765440.A0A0C3FIG9"/>
<dbReference type="PANTHER" id="PTHR48228:SF5">
    <property type="entry name" value="ALPHA-METHYLACYL-COA RACEMASE"/>
    <property type="match status" value="1"/>
</dbReference>
<evidence type="ECO:0000313" key="1">
    <source>
        <dbReference type="EMBL" id="KIM84125.1"/>
    </source>
</evidence>
<dbReference type="InterPro" id="IPR050509">
    <property type="entry name" value="CoA-transferase_III"/>
</dbReference>
<dbReference type="OrthoDB" id="16747at2759"/>
<gene>
    <name evidence="1" type="ORF">PILCRDRAFT_398922</name>
</gene>
<sequence length="125" mass="14074">MQMNFADWPRMRQYLTDGFKMQERNHWGTLFHGTDACVVPVLSPTEASSLDISKSPLPVPHPHLTRTSAQPLAFFPNSSTAVKESLYLRPGQHTDDVLRELGVDDEERLRLVKDGALETTVDAKL</sequence>
<accession>A0A0C3FIG9</accession>
<dbReference type="Proteomes" id="UP000054166">
    <property type="component" value="Unassembled WGS sequence"/>
</dbReference>
<evidence type="ECO:0000313" key="2">
    <source>
        <dbReference type="Proteomes" id="UP000054166"/>
    </source>
</evidence>
<keyword evidence="2" id="KW-1185">Reference proteome</keyword>
<dbReference type="PANTHER" id="PTHR48228">
    <property type="entry name" value="SUCCINYL-COA--D-CITRAMALATE COA-TRANSFERASE"/>
    <property type="match status" value="1"/>
</dbReference>
<dbReference type="InParanoid" id="A0A0C3FIG9"/>
<name>A0A0C3FIG9_PILCF</name>
<dbReference type="EMBL" id="KN832988">
    <property type="protein sequence ID" value="KIM84125.1"/>
    <property type="molecule type" value="Genomic_DNA"/>
</dbReference>
<dbReference type="HOGENOM" id="CLU_1993477_0_0_1"/>
<dbReference type="InterPro" id="IPR023606">
    <property type="entry name" value="CoA-Trfase_III_dom_1_sf"/>
</dbReference>
<organism evidence="1 2">
    <name type="scientific">Piloderma croceum (strain F 1598)</name>
    <dbReference type="NCBI Taxonomy" id="765440"/>
    <lineage>
        <taxon>Eukaryota</taxon>
        <taxon>Fungi</taxon>
        <taxon>Dikarya</taxon>
        <taxon>Basidiomycota</taxon>
        <taxon>Agaricomycotina</taxon>
        <taxon>Agaricomycetes</taxon>
        <taxon>Agaricomycetidae</taxon>
        <taxon>Atheliales</taxon>
        <taxon>Atheliaceae</taxon>
        <taxon>Piloderma</taxon>
    </lineage>
</organism>
<dbReference type="InterPro" id="IPR044855">
    <property type="entry name" value="CoA-Trfase_III_dom3_sf"/>
</dbReference>